<evidence type="ECO:0000313" key="2">
    <source>
        <dbReference type="Proteomes" id="UP000649617"/>
    </source>
</evidence>
<comment type="caution">
    <text evidence="1">The sequence shown here is derived from an EMBL/GenBank/DDBJ whole genome shotgun (WGS) entry which is preliminary data.</text>
</comment>
<gene>
    <name evidence="1" type="ORF">SPIL2461_LOCUS4196</name>
</gene>
<sequence>PPLPPMPQEDKPPFFARVTDFCSSGLSFDKRAWGPRLEGKDIKVDVYEKMGMVKSAPVKSITDPYAPGSKWEPAVTTSYELCLNLEYEILENMV</sequence>
<dbReference type="Proteomes" id="UP000649617">
    <property type="component" value="Unassembled WGS sequence"/>
</dbReference>
<organism evidence="1 2">
    <name type="scientific">Symbiodinium pilosum</name>
    <name type="common">Dinoflagellate</name>
    <dbReference type="NCBI Taxonomy" id="2952"/>
    <lineage>
        <taxon>Eukaryota</taxon>
        <taxon>Sar</taxon>
        <taxon>Alveolata</taxon>
        <taxon>Dinophyceae</taxon>
        <taxon>Suessiales</taxon>
        <taxon>Symbiodiniaceae</taxon>
        <taxon>Symbiodinium</taxon>
    </lineage>
</organism>
<dbReference type="OrthoDB" id="406887at2759"/>
<feature type="non-terminal residue" evidence="1">
    <location>
        <position position="1"/>
    </location>
</feature>
<name>A0A812LHC9_SYMPI</name>
<accession>A0A812LHC9</accession>
<reference evidence="1" key="1">
    <citation type="submission" date="2021-02" db="EMBL/GenBank/DDBJ databases">
        <authorList>
            <person name="Dougan E. K."/>
            <person name="Rhodes N."/>
            <person name="Thang M."/>
            <person name="Chan C."/>
        </authorList>
    </citation>
    <scope>NUCLEOTIDE SEQUENCE</scope>
</reference>
<dbReference type="AlphaFoldDB" id="A0A812LHC9"/>
<protein>
    <submittedName>
        <fullName evidence="1">Uncharacterized protein</fullName>
    </submittedName>
</protein>
<dbReference type="EMBL" id="CAJNIZ010005413">
    <property type="protein sequence ID" value="CAE7241597.1"/>
    <property type="molecule type" value="Genomic_DNA"/>
</dbReference>
<evidence type="ECO:0000313" key="1">
    <source>
        <dbReference type="EMBL" id="CAE7241597.1"/>
    </source>
</evidence>
<proteinExistence type="predicted"/>
<keyword evidence="2" id="KW-1185">Reference proteome</keyword>